<feature type="region of interest" description="Disordered" evidence="1">
    <location>
        <begin position="110"/>
        <end position="145"/>
    </location>
</feature>
<organism evidence="2 3">
    <name type="scientific">Prorocentrum cordatum</name>
    <dbReference type="NCBI Taxonomy" id="2364126"/>
    <lineage>
        <taxon>Eukaryota</taxon>
        <taxon>Sar</taxon>
        <taxon>Alveolata</taxon>
        <taxon>Dinophyceae</taxon>
        <taxon>Prorocentrales</taxon>
        <taxon>Prorocentraceae</taxon>
        <taxon>Prorocentrum</taxon>
    </lineage>
</organism>
<evidence type="ECO:0000313" key="3">
    <source>
        <dbReference type="Proteomes" id="UP001189429"/>
    </source>
</evidence>
<proteinExistence type="predicted"/>
<dbReference type="EMBL" id="CAUYUJ010015837">
    <property type="protein sequence ID" value="CAK0858712.1"/>
    <property type="molecule type" value="Genomic_DNA"/>
</dbReference>
<sequence length="145" mass="15298">MVQMLMIAFGGQHPCWDQLLHFEAQNGSLAGATDAVHALVQLGEVATYLGRGARGGLGWRTVSFDEDEELYAFPCADGSAAAAAVRRVRGGPGALSRILDARRGKHRAVSRGKRNSAWAAGSGGGGGFPQGEQRGRVGLLRRQQV</sequence>
<name>A0ABN9UHR9_9DINO</name>
<gene>
    <name evidence="2" type="ORF">PCOR1329_LOCUS48323</name>
</gene>
<accession>A0ABN9UHR9</accession>
<evidence type="ECO:0000256" key="1">
    <source>
        <dbReference type="SAM" id="MobiDB-lite"/>
    </source>
</evidence>
<comment type="caution">
    <text evidence="2">The sequence shown here is derived from an EMBL/GenBank/DDBJ whole genome shotgun (WGS) entry which is preliminary data.</text>
</comment>
<keyword evidence="3" id="KW-1185">Reference proteome</keyword>
<reference evidence="2" key="1">
    <citation type="submission" date="2023-10" db="EMBL/GenBank/DDBJ databases">
        <authorList>
            <person name="Chen Y."/>
            <person name="Shah S."/>
            <person name="Dougan E. K."/>
            <person name="Thang M."/>
            <person name="Chan C."/>
        </authorList>
    </citation>
    <scope>NUCLEOTIDE SEQUENCE [LARGE SCALE GENOMIC DNA]</scope>
</reference>
<feature type="compositionally biased region" description="Low complexity" evidence="1">
    <location>
        <begin position="130"/>
        <end position="145"/>
    </location>
</feature>
<dbReference type="Proteomes" id="UP001189429">
    <property type="component" value="Unassembled WGS sequence"/>
</dbReference>
<evidence type="ECO:0000313" key="2">
    <source>
        <dbReference type="EMBL" id="CAK0858712.1"/>
    </source>
</evidence>
<protein>
    <submittedName>
        <fullName evidence="2">Uncharacterized protein</fullName>
    </submittedName>
</protein>